<evidence type="ECO:0000313" key="3">
    <source>
        <dbReference type="Proteomes" id="UP000245469"/>
    </source>
</evidence>
<keyword evidence="1" id="KW-0812">Transmembrane</keyword>
<feature type="transmembrane region" description="Helical" evidence="1">
    <location>
        <begin position="177"/>
        <end position="197"/>
    </location>
</feature>
<dbReference type="InterPro" id="IPR013901">
    <property type="entry name" value="Anthrone_oxy"/>
</dbReference>
<feature type="transmembrane region" description="Helical" evidence="1">
    <location>
        <begin position="60"/>
        <end position="78"/>
    </location>
</feature>
<sequence>MGSRQKVTRAFLWLAVLAGGPLLGAKLFDLVVLASAWSADPPASLAMMPYGEDWLVDTGVFFIPLSAAMLVAGFGALVSGWRTPWRYRWLLCLPSIGILLLLVLTVVAFWPMNAALYYHGVHSPKDSISDAESIAMAHRWVLLDWVRVAGATAAFVAPLRALTLPWPAQEAPKDPPAVRIVLALALLGVAAFVVWFVQNL</sequence>
<dbReference type="EMBL" id="QGDQ01000009">
    <property type="protein sequence ID" value="PWJ53959.1"/>
    <property type="molecule type" value="Genomic_DNA"/>
</dbReference>
<protein>
    <submittedName>
        <fullName evidence="2">Uncharacterized protein DUF1772</fullName>
    </submittedName>
</protein>
<evidence type="ECO:0000313" key="2">
    <source>
        <dbReference type="EMBL" id="PWJ53959.1"/>
    </source>
</evidence>
<name>A0A316A957_9ACTN</name>
<keyword evidence="1" id="KW-0472">Membrane</keyword>
<proteinExistence type="predicted"/>
<feature type="transmembrane region" description="Helical" evidence="1">
    <location>
        <begin position="90"/>
        <end position="110"/>
    </location>
</feature>
<keyword evidence="1" id="KW-1133">Transmembrane helix</keyword>
<gene>
    <name evidence="2" type="ORF">BXY45_10940</name>
</gene>
<dbReference type="Proteomes" id="UP000245469">
    <property type="component" value="Unassembled WGS sequence"/>
</dbReference>
<dbReference type="Pfam" id="PF08592">
    <property type="entry name" value="Anthrone_oxy"/>
    <property type="match status" value="1"/>
</dbReference>
<evidence type="ECO:0000256" key="1">
    <source>
        <dbReference type="SAM" id="Phobius"/>
    </source>
</evidence>
<dbReference type="AlphaFoldDB" id="A0A316A957"/>
<keyword evidence="3" id="KW-1185">Reference proteome</keyword>
<organism evidence="2 3">
    <name type="scientific">Quadrisphaera granulorum</name>
    <dbReference type="NCBI Taxonomy" id="317664"/>
    <lineage>
        <taxon>Bacteria</taxon>
        <taxon>Bacillati</taxon>
        <taxon>Actinomycetota</taxon>
        <taxon>Actinomycetes</taxon>
        <taxon>Kineosporiales</taxon>
        <taxon>Kineosporiaceae</taxon>
        <taxon>Quadrisphaera</taxon>
    </lineage>
</organism>
<accession>A0A316A957</accession>
<reference evidence="2 3" key="1">
    <citation type="submission" date="2018-03" db="EMBL/GenBank/DDBJ databases">
        <title>Genomic Encyclopedia of Archaeal and Bacterial Type Strains, Phase II (KMG-II): from individual species to whole genera.</title>
        <authorList>
            <person name="Goeker M."/>
        </authorList>
    </citation>
    <scope>NUCLEOTIDE SEQUENCE [LARGE SCALE GENOMIC DNA]</scope>
    <source>
        <strain evidence="2 3">DSM 44889</strain>
    </source>
</reference>
<comment type="caution">
    <text evidence="2">The sequence shown here is derived from an EMBL/GenBank/DDBJ whole genome shotgun (WGS) entry which is preliminary data.</text>
</comment>
<dbReference type="RefSeq" id="WP_211319380.1">
    <property type="nucleotide sequence ID" value="NZ_QGDQ01000009.1"/>
</dbReference>